<evidence type="ECO:0000313" key="1">
    <source>
        <dbReference type="EMBL" id="KAK1121003.1"/>
    </source>
</evidence>
<feature type="non-terminal residue" evidence="1">
    <location>
        <position position="1"/>
    </location>
</feature>
<evidence type="ECO:0000313" key="2">
    <source>
        <dbReference type="Proteomes" id="UP001177670"/>
    </source>
</evidence>
<dbReference type="Proteomes" id="UP001177670">
    <property type="component" value="Unassembled WGS sequence"/>
</dbReference>
<accession>A0AA40FKV7</accession>
<protein>
    <submittedName>
        <fullName evidence="1">Uncharacterized protein</fullName>
    </submittedName>
</protein>
<organism evidence="1 2">
    <name type="scientific">Melipona bicolor</name>
    <dbReference type="NCBI Taxonomy" id="60889"/>
    <lineage>
        <taxon>Eukaryota</taxon>
        <taxon>Metazoa</taxon>
        <taxon>Ecdysozoa</taxon>
        <taxon>Arthropoda</taxon>
        <taxon>Hexapoda</taxon>
        <taxon>Insecta</taxon>
        <taxon>Pterygota</taxon>
        <taxon>Neoptera</taxon>
        <taxon>Endopterygota</taxon>
        <taxon>Hymenoptera</taxon>
        <taxon>Apocrita</taxon>
        <taxon>Aculeata</taxon>
        <taxon>Apoidea</taxon>
        <taxon>Anthophila</taxon>
        <taxon>Apidae</taxon>
        <taxon>Melipona</taxon>
    </lineage>
</organism>
<name>A0AA40FKV7_9HYME</name>
<keyword evidence="2" id="KW-1185">Reference proteome</keyword>
<gene>
    <name evidence="1" type="ORF">K0M31_010788</name>
</gene>
<proteinExistence type="predicted"/>
<dbReference type="AlphaFoldDB" id="A0AA40FKV7"/>
<dbReference type="EMBL" id="JAHYIQ010000028">
    <property type="protein sequence ID" value="KAK1121003.1"/>
    <property type="molecule type" value="Genomic_DNA"/>
</dbReference>
<comment type="caution">
    <text evidence="1">The sequence shown here is derived from an EMBL/GenBank/DDBJ whole genome shotgun (WGS) entry which is preliminary data.</text>
</comment>
<sequence>FWDIYQHVEWIQSVDSRGIPKIYFENKVRNVEPPDGLEYLKTAASEKRGRWKFLGMIREVPSELFISLTFSSLEHFQESLQLRKLTN</sequence>
<reference evidence="1" key="1">
    <citation type="submission" date="2021-10" db="EMBL/GenBank/DDBJ databases">
        <title>Melipona bicolor Genome sequencing and assembly.</title>
        <authorList>
            <person name="Araujo N.S."/>
            <person name="Arias M.C."/>
        </authorList>
    </citation>
    <scope>NUCLEOTIDE SEQUENCE</scope>
    <source>
        <strain evidence="1">USP_2M_L1-L4_2017</strain>
        <tissue evidence="1">Whole body</tissue>
    </source>
</reference>